<dbReference type="GO" id="GO:0000226">
    <property type="term" value="P:microtubule cytoskeleton organization"/>
    <property type="evidence" value="ECO:0007669"/>
    <property type="project" value="TreeGrafter"/>
</dbReference>
<evidence type="ECO:0000313" key="5">
    <source>
        <dbReference type="EMBL" id="CAH0717930.1"/>
    </source>
</evidence>
<accession>A0A8J9Y958</accession>
<dbReference type="PANTHER" id="PTHR12085:SF3">
    <property type="entry name" value="SERINE_THREONINE-PROTEIN PHOSPHATASE 2A REGULATORY SUBUNIT B'' SUBUNIT GAMMA"/>
    <property type="match status" value="1"/>
</dbReference>
<evidence type="ECO:0000256" key="4">
    <source>
        <dbReference type="SAM" id="MobiDB-lite"/>
    </source>
</evidence>
<evidence type="ECO:0000256" key="2">
    <source>
        <dbReference type="ARBA" id="ARBA00022490"/>
    </source>
</evidence>
<dbReference type="FunFam" id="1.10.238.10:FF:000091">
    <property type="entry name" value="Serine/threonine-protein phosphatase 2A regulatory subunit B'' subunit gamma"/>
    <property type="match status" value="1"/>
</dbReference>
<comment type="subcellular location">
    <subcellularLocation>
        <location evidence="1">Cytoplasm</location>
    </subcellularLocation>
</comment>
<dbReference type="GO" id="GO:0030865">
    <property type="term" value="P:cortical cytoskeleton organization"/>
    <property type="evidence" value="ECO:0007669"/>
    <property type="project" value="TreeGrafter"/>
</dbReference>
<evidence type="ECO:0008006" key="7">
    <source>
        <dbReference type="Google" id="ProtNLM"/>
    </source>
</evidence>
<keyword evidence="3" id="KW-0106">Calcium</keyword>
<dbReference type="OrthoDB" id="10265007at2759"/>
<dbReference type="SUPFAM" id="SSF47473">
    <property type="entry name" value="EF-hand"/>
    <property type="match status" value="1"/>
</dbReference>
<evidence type="ECO:0000313" key="6">
    <source>
        <dbReference type="Proteomes" id="UP000838878"/>
    </source>
</evidence>
<reference evidence="5" key="1">
    <citation type="submission" date="2021-12" db="EMBL/GenBank/DDBJ databases">
        <authorList>
            <person name="Martin H S."/>
        </authorList>
    </citation>
    <scope>NUCLEOTIDE SEQUENCE</scope>
</reference>
<dbReference type="GO" id="GO:0005737">
    <property type="term" value="C:cytoplasm"/>
    <property type="evidence" value="ECO:0007669"/>
    <property type="project" value="UniProtKB-SubCell"/>
</dbReference>
<name>A0A8J9Y958_9NEOP</name>
<dbReference type="PROSITE" id="PS00018">
    <property type="entry name" value="EF_HAND_1"/>
    <property type="match status" value="1"/>
</dbReference>
<dbReference type="Gene3D" id="1.10.238.10">
    <property type="entry name" value="EF-hand"/>
    <property type="match status" value="1"/>
</dbReference>
<dbReference type="CDD" id="cd21505">
    <property type="entry name" value="PPP2R3C"/>
    <property type="match status" value="1"/>
</dbReference>
<dbReference type="GO" id="GO:0005813">
    <property type="term" value="C:centrosome"/>
    <property type="evidence" value="ECO:0007669"/>
    <property type="project" value="TreeGrafter"/>
</dbReference>
<dbReference type="GO" id="GO:0005819">
    <property type="term" value="C:spindle"/>
    <property type="evidence" value="ECO:0007669"/>
    <property type="project" value="TreeGrafter"/>
</dbReference>
<dbReference type="InterPro" id="IPR018247">
    <property type="entry name" value="EF_Hand_1_Ca_BS"/>
</dbReference>
<evidence type="ECO:0000256" key="1">
    <source>
        <dbReference type="ARBA" id="ARBA00004496"/>
    </source>
</evidence>
<keyword evidence="6" id="KW-1185">Reference proteome</keyword>
<dbReference type="AlphaFoldDB" id="A0A8J9Y958"/>
<gene>
    <name evidence="5" type="ORF">BINO364_LOCUS4483</name>
</gene>
<dbReference type="Proteomes" id="UP000838878">
    <property type="component" value="Chromosome 12"/>
</dbReference>
<dbReference type="InterPro" id="IPR039865">
    <property type="entry name" value="PPP2R3C"/>
</dbReference>
<organism evidence="5 6">
    <name type="scientific">Brenthis ino</name>
    <name type="common">lesser marbled fritillary</name>
    <dbReference type="NCBI Taxonomy" id="405034"/>
    <lineage>
        <taxon>Eukaryota</taxon>
        <taxon>Metazoa</taxon>
        <taxon>Ecdysozoa</taxon>
        <taxon>Arthropoda</taxon>
        <taxon>Hexapoda</taxon>
        <taxon>Insecta</taxon>
        <taxon>Pterygota</taxon>
        <taxon>Neoptera</taxon>
        <taxon>Endopterygota</taxon>
        <taxon>Lepidoptera</taxon>
        <taxon>Glossata</taxon>
        <taxon>Ditrysia</taxon>
        <taxon>Papilionoidea</taxon>
        <taxon>Nymphalidae</taxon>
        <taxon>Heliconiinae</taxon>
        <taxon>Argynnini</taxon>
        <taxon>Brenthis</taxon>
    </lineage>
</organism>
<evidence type="ECO:0000256" key="3">
    <source>
        <dbReference type="ARBA" id="ARBA00022837"/>
    </source>
</evidence>
<dbReference type="PANTHER" id="PTHR12085">
    <property type="entry name" value="SERINE/THREONINE-PROTEIN PHOSPHATASE 2A REGULATORY SUBUNIT B'' SUBUNIT GAMMA"/>
    <property type="match status" value="1"/>
</dbReference>
<feature type="non-terminal residue" evidence="5">
    <location>
        <position position="478"/>
    </location>
</feature>
<sequence length="478" mass="54779">MASKENKSVETGTSDLPGPSDPPVINEEEKKVNDMLKNRLRKYIKKLDDTNTSTTKEESEKVELETFKQLYKPKLEGDKETYKKIPKFYFKLPRPEDVLAQKLREETRAQFLQKKSKELLDNSELKFLWSLLEKSNGSYSMANSDELTVDYLQFKKIREEAGPKYSPYFTAEVFGRLQAAEGGVGRIRGVSLFNYVMRRVWLQQTRIGLSLYDVTGQGYLTEHDLESYIAELVPSLAALDGLDSSFTSFYVCTAARKFLFFLDPLRVGRVRIRDVLSCSFLDDLLELREEDLPMELQEQNWFSAASALRVYGQYLNLDRDHNGMLSINELAGYGSGTLTRAFLQRVFQQCLTYDGEMDYKTYLDLVLALENRRQPAALAYLFRVLDINSQGYLDAFTLNYFFKAIQEQMVAHGAEPVNFDDVKDEIFDMIRPAHPARITLHDLVRSGHGHTAVSILLELHGFWAYENREALAAAGDHA</sequence>
<dbReference type="InterPro" id="IPR011992">
    <property type="entry name" value="EF-hand-dom_pair"/>
</dbReference>
<dbReference type="EMBL" id="OV170232">
    <property type="protein sequence ID" value="CAH0717930.1"/>
    <property type="molecule type" value="Genomic_DNA"/>
</dbReference>
<proteinExistence type="predicted"/>
<protein>
    <recommendedName>
        <fullName evidence="7">Serine/threonine-protein phosphatase 2A regulatory subunit B'' subunit gamma</fullName>
    </recommendedName>
</protein>
<keyword evidence="2" id="KW-0963">Cytoplasm</keyword>
<dbReference type="GO" id="GO:0035303">
    <property type="term" value="P:regulation of dephosphorylation"/>
    <property type="evidence" value="ECO:0007669"/>
    <property type="project" value="InterPro"/>
</dbReference>
<feature type="region of interest" description="Disordered" evidence="4">
    <location>
        <begin position="1"/>
        <end position="31"/>
    </location>
</feature>